<reference evidence="4 5" key="1">
    <citation type="journal article" date="2009" name="Genome Res.">
        <title>Comparative genomics of the fungal pathogens Candida dubliniensis and Candida albicans.</title>
        <authorList>
            <person name="Jackson A.P."/>
            <person name="Gamble J.A."/>
            <person name="Yeomans T."/>
            <person name="Moran G.P."/>
            <person name="Saunders D."/>
            <person name="Harris D."/>
            <person name="Aslett M."/>
            <person name="Barrell J.F."/>
            <person name="Butler G."/>
            <person name="Citiulo F."/>
            <person name="Coleman D.C."/>
            <person name="de Groot P.W.J."/>
            <person name="Goodwin T.J."/>
            <person name="Quail M.A."/>
            <person name="McQuillan J."/>
            <person name="Munro C.A."/>
            <person name="Pain A."/>
            <person name="Poulter R.T."/>
            <person name="Rajandream M.A."/>
            <person name="Renauld H."/>
            <person name="Spiering M.J."/>
            <person name="Tivey A."/>
            <person name="Gow N.A.R."/>
            <person name="Barrell B."/>
            <person name="Sullivan D.J."/>
            <person name="Berriman M."/>
        </authorList>
    </citation>
    <scope>NUCLEOTIDE SEQUENCE [LARGE SCALE GENOMIC DNA]</scope>
    <source>
        <strain evidence="5">CD36 / ATCC MYA-646 / CBS 7987 / NCPF 3949 / NRRL Y-17841</strain>
    </source>
</reference>
<dbReference type="SUPFAM" id="SSF47459">
    <property type="entry name" value="HLH, helix-loop-helix DNA-binding domain"/>
    <property type="match status" value="1"/>
</dbReference>
<dbReference type="HOGENOM" id="CLU_067895_1_0_1"/>
<dbReference type="PANTHER" id="PTHR47336">
    <property type="entry name" value="TRANSCRIPTION FACTOR HMS1-RELATED"/>
    <property type="match status" value="1"/>
</dbReference>
<dbReference type="RefSeq" id="XP_002417860.1">
    <property type="nucleotide sequence ID" value="XM_002417815.1"/>
</dbReference>
<evidence type="ECO:0000313" key="5">
    <source>
        <dbReference type="Proteomes" id="UP000002605"/>
    </source>
</evidence>
<dbReference type="PANTHER" id="PTHR47336:SF3">
    <property type="entry name" value="SERINE-RICH PROTEIN TYE7"/>
    <property type="match status" value="1"/>
</dbReference>
<name>B9W9U0_CANDC</name>
<feature type="domain" description="BHLH" evidence="2">
    <location>
        <begin position="178"/>
        <end position="249"/>
    </location>
</feature>
<feature type="compositionally biased region" description="Basic and acidic residues" evidence="1">
    <location>
        <begin position="146"/>
        <end position="165"/>
    </location>
</feature>
<dbReference type="GO" id="GO:0046983">
    <property type="term" value="F:protein dimerization activity"/>
    <property type="evidence" value="ECO:0007669"/>
    <property type="project" value="InterPro"/>
</dbReference>
<accession>B9W9U0</accession>
<dbReference type="SMART" id="SM00353">
    <property type="entry name" value="HLH"/>
    <property type="match status" value="1"/>
</dbReference>
<organism evidence="4 5">
    <name type="scientific">Candida dubliniensis (strain CD36 / ATCC MYA-646 / CBS 7987 / NCPF 3949 / NRRL Y-17841)</name>
    <name type="common">Yeast</name>
    <dbReference type="NCBI Taxonomy" id="573826"/>
    <lineage>
        <taxon>Eukaryota</taxon>
        <taxon>Fungi</taxon>
        <taxon>Dikarya</taxon>
        <taxon>Ascomycota</taxon>
        <taxon>Saccharomycotina</taxon>
        <taxon>Pichiomycetes</taxon>
        <taxon>Debaryomycetaceae</taxon>
        <taxon>Candida/Lodderomyces clade</taxon>
        <taxon>Candida</taxon>
    </lineage>
</organism>
<dbReference type="Gene3D" id="4.10.280.10">
    <property type="entry name" value="Helix-loop-helix DNA-binding domain"/>
    <property type="match status" value="1"/>
</dbReference>
<dbReference type="InterPro" id="IPR052099">
    <property type="entry name" value="Regulatory_TF_Diverse"/>
</dbReference>
<dbReference type="CDD" id="cd11395">
    <property type="entry name" value="bHLHzip_SREBP_like"/>
    <property type="match status" value="1"/>
</dbReference>
<dbReference type="InterPro" id="IPR011598">
    <property type="entry name" value="bHLH_dom"/>
</dbReference>
<protein>
    <submittedName>
        <fullName evidence="4">Transcription factor, putative</fullName>
    </submittedName>
</protein>
<dbReference type="eggNOG" id="KOG2588">
    <property type="taxonomic scope" value="Eukaryota"/>
</dbReference>
<dbReference type="GeneID" id="8045412"/>
<dbReference type="Proteomes" id="UP000002605">
    <property type="component" value="Chromosome 1"/>
</dbReference>
<dbReference type="KEGG" id="cdu:CD36_12210"/>
<dbReference type="CGD" id="CAL0000167096">
    <property type="gene designation" value="Cd36_12210"/>
</dbReference>
<sequence length="274" mass="31025">MNSYYQENQLNTTATATNNNNNNVMNEYVSYSVPLSPVTTNENAQDYWMNGLISNSVPISQTTSNSDINYTEAPNPINLTSIFENNNIFSNDDFTSSSNDISLANSPETNATSDSIAHNLDEVKVKLENHSQAGLDALESAFETKSILKEQPKVKREPNTKEPTKPKRRAPRKKLTESQKKAHNKIEKRYRININAKIAGIQKIIPWVAFEKTAFETGEENETEAEVKNNTRLNKSMILEKATEYILHLQKKEAEYMAENHKLREQVIKLGGEI</sequence>
<dbReference type="PROSITE" id="PS50888">
    <property type="entry name" value="BHLH"/>
    <property type="match status" value="1"/>
</dbReference>
<dbReference type="AlphaFoldDB" id="B9W9U0"/>
<dbReference type="Pfam" id="PF00010">
    <property type="entry name" value="HLH"/>
    <property type="match status" value="1"/>
</dbReference>
<dbReference type="EMBL" id="FM992688">
    <property type="protein sequence ID" value="CAX45577.1"/>
    <property type="molecule type" value="Genomic_DNA"/>
</dbReference>
<evidence type="ECO:0000313" key="4">
    <source>
        <dbReference type="EMBL" id="CAX45577.1"/>
    </source>
</evidence>
<proteinExistence type="predicted"/>
<dbReference type="VEuPathDB" id="FungiDB:CD36_12210"/>
<feature type="region of interest" description="Disordered" evidence="1">
    <location>
        <begin position="146"/>
        <end position="184"/>
    </location>
</feature>
<gene>
    <name evidence="3" type="ordered locus">Cd36_12210</name>
    <name evidence="4" type="ORF">CD36_12210</name>
</gene>
<keyword evidence="5" id="KW-1185">Reference proteome</keyword>
<evidence type="ECO:0000259" key="2">
    <source>
        <dbReference type="PROSITE" id="PS50888"/>
    </source>
</evidence>
<evidence type="ECO:0000256" key="1">
    <source>
        <dbReference type="SAM" id="MobiDB-lite"/>
    </source>
</evidence>
<dbReference type="InterPro" id="IPR036638">
    <property type="entry name" value="HLH_DNA-bd_sf"/>
</dbReference>
<dbReference type="OrthoDB" id="2133190at2759"/>
<evidence type="ECO:0000313" key="3">
    <source>
        <dbReference type="CGD" id="CAL0000167096"/>
    </source>
</evidence>
<feature type="compositionally biased region" description="Basic and acidic residues" evidence="1">
    <location>
        <begin position="174"/>
        <end position="184"/>
    </location>
</feature>